<dbReference type="SUPFAM" id="SSF53254">
    <property type="entry name" value="Phosphoglycerate mutase-like"/>
    <property type="match status" value="1"/>
</dbReference>
<gene>
    <name evidence="3" type="ORF">N7458_006674</name>
</gene>
<dbReference type="RefSeq" id="XP_056765760.1">
    <property type="nucleotide sequence ID" value="XM_056910056.1"/>
</dbReference>
<comment type="caution">
    <text evidence="3">The sequence shown here is derived from an EMBL/GenBank/DDBJ whole genome shotgun (WGS) entry which is preliminary data.</text>
</comment>
<evidence type="ECO:0000256" key="1">
    <source>
        <dbReference type="ARBA" id="ARBA00022801"/>
    </source>
</evidence>
<dbReference type="CDD" id="cd07067">
    <property type="entry name" value="HP_PGM_like"/>
    <property type="match status" value="1"/>
</dbReference>
<dbReference type="GO" id="GO:0004331">
    <property type="term" value="F:fructose-2,6-bisphosphate 2-phosphatase activity"/>
    <property type="evidence" value="ECO:0007669"/>
    <property type="project" value="TreeGrafter"/>
</dbReference>
<feature type="region of interest" description="Disordered" evidence="2">
    <location>
        <begin position="290"/>
        <end position="310"/>
    </location>
</feature>
<evidence type="ECO:0000256" key="2">
    <source>
        <dbReference type="SAM" id="MobiDB-lite"/>
    </source>
</evidence>
<feature type="compositionally biased region" description="Basic and acidic residues" evidence="2">
    <location>
        <begin position="1"/>
        <end position="10"/>
    </location>
</feature>
<dbReference type="InterPro" id="IPR029033">
    <property type="entry name" value="His_PPase_superfam"/>
</dbReference>
<reference evidence="3" key="2">
    <citation type="journal article" date="2023" name="IMA Fungus">
        <title>Comparative genomic study of the Penicillium genus elucidates a diverse pangenome and 15 lateral gene transfer events.</title>
        <authorList>
            <person name="Petersen C."/>
            <person name="Sorensen T."/>
            <person name="Nielsen M.R."/>
            <person name="Sondergaard T.E."/>
            <person name="Sorensen J.L."/>
            <person name="Fitzpatrick D.A."/>
            <person name="Frisvad J.C."/>
            <person name="Nielsen K.L."/>
        </authorList>
    </citation>
    <scope>NUCLEOTIDE SEQUENCE</scope>
    <source>
        <strain evidence="3">IBT 16125</strain>
    </source>
</reference>
<dbReference type="GO" id="GO:0045820">
    <property type="term" value="P:negative regulation of glycolytic process"/>
    <property type="evidence" value="ECO:0007669"/>
    <property type="project" value="TreeGrafter"/>
</dbReference>
<feature type="compositionally biased region" description="Basic and acidic residues" evidence="2">
    <location>
        <begin position="298"/>
        <end position="310"/>
    </location>
</feature>
<dbReference type="GO" id="GO:0005829">
    <property type="term" value="C:cytosol"/>
    <property type="evidence" value="ECO:0007669"/>
    <property type="project" value="TreeGrafter"/>
</dbReference>
<dbReference type="InterPro" id="IPR051695">
    <property type="entry name" value="Phosphoglycerate_Mutase"/>
</dbReference>
<sequence length="310" mass="34410">MSHKLGEKPPRYHHHPRPHADPYSRAGTTDSALTNHGMLQIESLAQSFASKPINFDSVFASDLSRARITAEGICRLQPSKKDGELVTPILTSDLRERDFGSWEAVRWQSSSAQSIDMSPSPTRLGRTASKEVIEKETTVSMRQRSLSFLHTHFLPLLFDDPTSRRKVAIVAHGIILRVLWNCLVELFHPMSISLMSGIAAWDGGPAALLSPSWSNAGFMELSIRMKQSPSVSPAQQQLTSHELRVSRNSTTFNEVPLPGSPAEDVLLQGWSMKILAVDNKEHLAGLRRTRGGIGSASHDSRQKKIDQFFK</sequence>
<protein>
    <recommendedName>
        <fullName evidence="5">Phosphoglycerate mutase family protein</fullName>
    </recommendedName>
</protein>
<evidence type="ECO:0008006" key="5">
    <source>
        <dbReference type="Google" id="ProtNLM"/>
    </source>
</evidence>
<evidence type="ECO:0000313" key="4">
    <source>
        <dbReference type="Proteomes" id="UP001213681"/>
    </source>
</evidence>
<dbReference type="AlphaFoldDB" id="A0AAD6C560"/>
<dbReference type="Pfam" id="PF00300">
    <property type="entry name" value="His_Phos_1"/>
    <property type="match status" value="1"/>
</dbReference>
<dbReference type="PANTHER" id="PTHR46517:SF1">
    <property type="entry name" value="FRUCTOSE-2,6-BISPHOSPHATASE TIGAR"/>
    <property type="match status" value="1"/>
</dbReference>
<evidence type="ECO:0000313" key="3">
    <source>
        <dbReference type="EMBL" id="KAJ5450225.1"/>
    </source>
</evidence>
<keyword evidence="1" id="KW-0378">Hydrolase</keyword>
<dbReference type="GeneID" id="81600299"/>
<feature type="region of interest" description="Disordered" evidence="2">
    <location>
        <begin position="1"/>
        <end position="31"/>
    </location>
</feature>
<accession>A0AAD6C560</accession>
<dbReference type="Proteomes" id="UP001213681">
    <property type="component" value="Unassembled WGS sequence"/>
</dbReference>
<proteinExistence type="predicted"/>
<reference evidence="3" key="1">
    <citation type="submission" date="2022-12" db="EMBL/GenBank/DDBJ databases">
        <authorList>
            <person name="Petersen C."/>
        </authorList>
    </citation>
    <scope>NUCLEOTIDE SEQUENCE</scope>
    <source>
        <strain evidence="3">IBT 16125</strain>
    </source>
</reference>
<dbReference type="EMBL" id="JAPVEA010000006">
    <property type="protein sequence ID" value="KAJ5450225.1"/>
    <property type="molecule type" value="Genomic_DNA"/>
</dbReference>
<organism evidence="3 4">
    <name type="scientific">Penicillium daleae</name>
    <dbReference type="NCBI Taxonomy" id="63821"/>
    <lineage>
        <taxon>Eukaryota</taxon>
        <taxon>Fungi</taxon>
        <taxon>Dikarya</taxon>
        <taxon>Ascomycota</taxon>
        <taxon>Pezizomycotina</taxon>
        <taxon>Eurotiomycetes</taxon>
        <taxon>Eurotiomycetidae</taxon>
        <taxon>Eurotiales</taxon>
        <taxon>Aspergillaceae</taxon>
        <taxon>Penicillium</taxon>
    </lineage>
</organism>
<name>A0AAD6C560_9EURO</name>
<dbReference type="PANTHER" id="PTHR46517">
    <property type="entry name" value="FRUCTOSE-2,6-BISPHOSPHATASE TIGAR"/>
    <property type="match status" value="1"/>
</dbReference>
<dbReference type="InterPro" id="IPR013078">
    <property type="entry name" value="His_Pase_superF_clade-1"/>
</dbReference>
<dbReference type="SMART" id="SM00855">
    <property type="entry name" value="PGAM"/>
    <property type="match status" value="1"/>
</dbReference>
<dbReference type="GO" id="GO:0043456">
    <property type="term" value="P:regulation of pentose-phosphate shunt"/>
    <property type="evidence" value="ECO:0007669"/>
    <property type="project" value="TreeGrafter"/>
</dbReference>
<dbReference type="Gene3D" id="3.40.50.1240">
    <property type="entry name" value="Phosphoglycerate mutase-like"/>
    <property type="match status" value="1"/>
</dbReference>
<keyword evidence="4" id="KW-1185">Reference proteome</keyword>